<evidence type="ECO:0000256" key="2">
    <source>
        <dbReference type="ARBA" id="ARBA00023315"/>
    </source>
</evidence>
<dbReference type="Pfam" id="PF00583">
    <property type="entry name" value="Acetyltransf_1"/>
    <property type="match status" value="1"/>
</dbReference>
<dbReference type="InterPro" id="IPR010167">
    <property type="entry name" value="NH2A_AcTrfase"/>
</dbReference>
<protein>
    <recommendedName>
        <fullName evidence="3">N-acetyltransferase domain-containing protein</fullName>
    </recommendedName>
</protein>
<dbReference type="PANTHER" id="PTHR30602">
    <property type="entry name" value="AMINO-ACID ACETYLTRANSFERASE"/>
    <property type="match status" value="1"/>
</dbReference>
<organism evidence="4">
    <name type="scientific">marine metagenome</name>
    <dbReference type="NCBI Taxonomy" id="408172"/>
    <lineage>
        <taxon>unclassified sequences</taxon>
        <taxon>metagenomes</taxon>
        <taxon>ecological metagenomes</taxon>
    </lineage>
</organism>
<dbReference type="GO" id="GO:0004042">
    <property type="term" value="F:L-glutamate N-acetyltransferase activity"/>
    <property type="evidence" value="ECO:0007669"/>
    <property type="project" value="InterPro"/>
</dbReference>
<name>A0A382JKT5_9ZZZZ</name>
<evidence type="ECO:0000259" key="3">
    <source>
        <dbReference type="PROSITE" id="PS51186"/>
    </source>
</evidence>
<dbReference type="PROSITE" id="PS51186">
    <property type="entry name" value="GNAT"/>
    <property type="match status" value="1"/>
</dbReference>
<dbReference type="Gene3D" id="3.40.630.30">
    <property type="match status" value="1"/>
</dbReference>
<dbReference type="PANTHER" id="PTHR30602:SF12">
    <property type="entry name" value="AMINO-ACID ACETYLTRANSFERASE NAGS1, CHLOROPLASTIC-RELATED"/>
    <property type="match status" value="1"/>
</dbReference>
<dbReference type="GO" id="GO:0005737">
    <property type="term" value="C:cytoplasm"/>
    <property type="evidence" value="ECO:0007669"/>
    <property type="project" value="InterPro"/>
</dbReference>
<reference evidence="4" key="1">
    <citation type="submission" date="2018-05" db="EMBL/GenBank/DDBJ databases">
        <authorList>
            <person name="Lanie J.A."/>
            <person name="Ng W.-L."/>
            <person name="Kazmierczak K.M."/>
            <person name="Andrzejewski T.M."/>
            <person name="Davidsen T.M."/>
            <person name="Wayne K.J."/>
            <person name="Tettelin H."/>
            <person name="Glass J.I."/>
            <person name="Rusch D."/>
            <person name="Podicherti R."/>
            <person name="Tsui H.-C.T."/>
            <person name="Winkler M.E."/>
        </authorList>
    </citation>
    <scope>NUCLEOTIDE SEQUENCE</scope>
</reference>
<sequence>MDKITQLLELMLPFVEEGRLLERSYEHLSDCLDDFVFITYENRIIACAGLRLYEKEQFGEIYAFVVNKAHHNTDISKKLMYKLMNKAKKMNLDCVFALSKHGGHFFRRHRFIEDDITSLPISRQKSYDYQRKSSIYSRKL</sequence>
<dbReference type="InterPro" id="IPR000182">
    <property type="entry name" value="GNAT_dom"/>
</dbReference>
<dbReference type="EMBL" id="UINC01075144">
    <property type="protein sequence ID" value="SVC13034.1"/>
    <property type="molecule type" value="Genomic_DNA"/>
</dbReference>
<dbReference type="GO" id="GO:0006526">
    <property type="term" value="P:L-arginine biosynthetic process"/>
    <property type="evidence" value="ECO:0007669"/>
    <property type="project" value="InterPro"/>
</dbReference>
<keyword evidence="2" id="KW-0012">Acyltransferase</keyword>
<dbReference type="AlphaFoldDB" id="A0A382JKT5"/>
<dbReference type="SUPFAM" id="SSF55729">
    <property type="entry name" value="Acyl-CoA N-acyltransferases (Nat)"/>
    <property type="match status" value="1"/>
</dbReference>
<keyword evidence="1" id="KW-0808">Transferase</keyword>
<gene>
    <name evidence="4" type="ORF">METZ01_LOCUS265888</name>
</gene>
<dbReference type="InterPro" id="IPR016181">
    <property type="entry name" value="Acyl_CoA_acyltransferase"/>
</dbReference>
<evidence type="ECO:0000313" key="4">
    <source>
        <dbReference type="EMBL" id="SVC13034.1"/>
    </source>
</evidence>
<evidence type="ECO:0000256" key="1">
    <source>
        <dbReference type="ARBA" id="ARBA00022679"/>
    </source>
</evidence>
<feature type="domain" description="N-acetyltransferase" evidence="3">
    <location>
        <begin position="1"/>
        <end position="140"/>
    </location>
</feature>
<proteinExistence type="predicted"/>
<accession>A0A382JKT5</accession>